<name>K6UXR2_PLACD</name>
<dbReference type="OMA" id="PLCYRCY"/>
<feature type="region of interest" description="Disordered" evidence="1">
    <location>
        <begin position="245"/>
        <end position="269"/>
    </location>
</feature>
<gene>
    <name evidence="3" type="ORF">PCYB_113260</name>
</gene>
<feature type="signal peptide" evidence="2">
    <location>
        <begin position="1"/>
        <end position="23"/>
    </location>
</feature>
<dbReference type="KEGG" id="pcy:PCYB_113260"/>
<evidence type="ECO:0000313" key="4">
    <source>
        <dbReference type="Proteomes" id="UP000006319"/>
    </source>
</evidence>
<sequence>MTIVTILSILLILNLFEVSSVVGSYTEKNQNEESCRYISVFRRPLCYRCYVFKPRNGNGIRCCQYYLQKRKEEKLEKLFSLQDIMKSTLDEKDMDDIKNLFPVFNEKLLKINNNYKYGGPNKGNKNITDIDDLEIEFNNKYFNLKDIKVNILSGNSNSKEKNKTKEENYYNKIKEESNFMKKKDELLQNSPFYSEKCFKSIHGYNCGRRNRREYREENADADEELDYDLAESIGEAEYYARMNRMNNPQQGGHGGASNPGGNKYAQGKSDHGYYDNKYYDSKYGTNYYSESSNSPSSSLFYLSKKFYLLNRLSQNPKKIVQKYIEFKEHLSGSEDKLDDFLDNEYYNTTQTINAVLNDDIQKTVEYDEKGDQSKNNSGRGFFSSLLRDFISLFYFPQKNVE</sequence>
<dbReference type="OrthoDB" id="372069at2759"/>
<dbReference type="GeneID" id="14693671"/>
<dbReference type="eggNOG" id="ENOG502QY63">
    <property type="taxonomic scope" value="Eukaryota"/>
</dbReference>
<dbReference type="Proteomes" id="UP000006319">
    <property type="component" value="Chromosome 11"/>
</dbReference>
<evidence type="ECO:0000256" key="2">
    <source>
        <dbReference type="SAM" id="SignalP"/>
    </source>
</evidence>
<feature type="chain" id="PRO_5003895153" evidence="2">
    <location>
        <begin position="24"/>
        <end position="401"/>
    </location>
</feature>
<reference evidence="3 4" key="1">
    <citation type="journal article" date="2012" name="Nat. Genet.">
        <title>Plasmodium cynomolgi genome sequences provide insight into Plasmodium vivax and the monkey malaria clade.</title>
        <authorList>
            <person name="Tachibana S."/>
            <person name="Sullivan S.A."/>
            <person name="Kawai S."/>
            <person name="Nakamura S."/>
            <person name="Kim H.R."/>
            <person name="Goto N."/>
            <person name="Arisue N."/>
            <person name="Palacpac N.M.Q."/>
            <person name="Honma H."/>
            <person name="Yagi M."/>
            <person name="Tougan T."/>
            <person name="Katakai Y."/>
            <person name="Kaneko O."/>
            <person name="Mita T."/>
            <person name="Kita K."/>
            <person name="Yasutomi Y."/>
            <person name="Sutton P.L."/>
            <person name="Shakhbatyan R."/>
            <person name="Horii T."/>
            <person name="Yasunaga T."/>
            <person name="Barnwell J.W."/>
            <person name="Escalante A.A."/>
            <person name="Carlton J.M."/>
            <person name="Tanabe K."/>
        </authorList>
    </citation>
    <scope>NUCLEOTIDE SEQUENCE [LARGE SCALE GENOMIC DNA]</scope>
    <source>
        <strain evidence="3 4">B</strain>
    </source>
</reference>
<dbReference type="AlphaFoldDB" id="K6UXR2"/>
<accession>K6UXR2</accession>
<dbReference type="RefSeq" id="XP_004223252.1">
    <property type="nucleotide sequence ID" value="XM_004223204.1"/>
</dbReference>
<keyword evidence="4" id="KW-1185">Reference proteome</keyword>
<dbReference type="EMBL" id="DF157103">
    <property type="protein sequence ID" value="GAB67305.1"/>
    <property type="molecule type" value="Genomic_DNA"/>
</dbReference>
<proteinExistence type="predicted"/>
<keyword evidence="2" id="KW-0732">Signal</keyword>
<evidence type="ECO:0000256" key="1">
    <source>
        <dbReference type="SAM" id="MobiDB-lite"/>
    </source>
</evidence>
<organism evidence="3 4">
    <name type="scientific">Plasmodium cynomolgi (strain B)</name>
    <dbReference type="NCBI Taxonomy" id="1120755"/>
    <lineage>
        <taxon>Eukaryota</taxon>
        <taxon>Sar</taxon>
        <taxon>Alveolata</taxon>
        <taxon>Apicomplexa</taxon>
        <taxon>Aconoidasida</taxon>
        <taxon>Haemosporida</taxon>
        <taxon>Plasmodiidae</taxon>
        <taxon>Plasmodium</taxon>
        <taxon>Plasmodium (Plasmodium)</taxon>
    </lineage>
</organism>
<dbReference type="VEuPathDB" id="PlasmoDB:PCYB_113260"/>
<feature type="non-terminal residue" evidence="3">
    <location>
        <position position="401"/>
    </location>
</feature>
<dbReference type="PhylomeDB" id="K6UXR2"/>
<evidence type="ECO:0000313" key="3">
    <source>
        <dbReference type="EMBL" id="GAB67305.1"/>
    </source>
</evidence>
<protein>
    <submittedName>
        <fullName evidence="3">Uncharacterized protein</fullName>
    </submittedName>
</protein>